<keyword evidence="1" id="KW-1133">Transmembrane helix</keyword>
<keyword evidence="1" id="KW-0812">Transmembrane</keyword>
<dbReference type="EMBL" id="MN740149">
    <property type="protein sequence ID" value="QHT89702.1"/>
    <property type="molecule type" value="Genomic_DNA"/>
</dbReference>
<feature type="transmembrane region" description="Helical" evidence="1">
    <location>
        <begin position="28"/>
        <end position="45"/>
    </location>
</feature>
<proteinExistence type="predicted"/>
<evidence type="ECO:0000256" key="1">
    <source>
        <dbReference type="SAM" id="Phobius"/>
    </source>
</evidence>
<accession>A0A6C0IA76</accession>
<evidence type="ECO:0000313" key="2">
    <source>
        <dbReference type="EMBL" id="QHT89702.1"/>
    </source>
</evidence>
<dbReference type="AlphaFoldDB" id="A0A6C0IA76"/>
<protein>
    <submittedName>
        <fullName evidence="2">Uncharacterized protein</fullName>
    </submittedName>
</protein>
<keyword evidence="1" id="KW-0472">Membrane</keyword>
<reference evidence="2" key="1">
    <citation type="journal article" date="2020" name="Nature">
        <title>Giant virus diversity and host interactions through global metagenomics.</title>
        <authorList>
            <person name="Schulz F."/>
            <person name="Roux S."/>
            <person name="Paez-Espino D."/>
            <person name="Jungbluth S."/>
            <person name="Walsh D.A."/>
            <person name="Denef V.J."/>
            <person name="McMahon K.D."/>
            <person name="Konstantinidis K.T."/>
            <person name="Eloe-Fadrosh E.A."/>
            <person name="Kyrpides N.C."/>
            <person name="Woyke T."/>
        </authorList>
    </citation>
    <scope>NUCLEOTIDE SEQUENCE</scope>
    <source>
        <strain evidence="2">GVMAG-M-3300023184-60</strain>
    </source>
</reference>
<sequence length="119" mass="13310">MNKKGAGAPKEAMTGLRVTIDRLFYDETGQIIVSALFGLALALLFRRICKDNCVVYSAPDIKDIEGNVFNLEDTCYKYKSYAIKCNSIDKPLKPYDVNTTPDNLISVPNFFEKIFATSV</sequence>
<name>A0A6C0IA76_9ZZZZ</name>
<organism evidence="2">
    <name type="scientific">viral metagenome</name>
    <dbReference type="NCBI Taxonomy" id="1070528"/>
    <lineage>
        <taxon>unclassified sequences</taxon>
        <taxon>metagenomes</taxon>
        <taxon>organismal metagenomes</taxon>
    </lineage>
</organism>